<name>A0A9J5YVF4_SOLCO</name>
<accession>A0A9J5YVF4</accession>
<dbReference type="AlphaFoldDB" id="A0A9J5YVF4"/>
<gene>
    <name evidence="1" type="ORF">H5410_025268</name>
</gene>
<proteinExistence type="predicted"/>
<protein>
    <submittedName>
        <fullName evidence="1">Uncharacterized protein</fullName>
    </submittedName>
</protein>
<dbReference type="Proteomes" id="UP000824120">
    <property type="component" value="Chromosome 5"/>
</dbReference>
<sequence>MDFITVAAKVSQHDSIWVIVESNDKTTNTKRRLCQVVCSRDSETSRVPISIISDRGARHRDSLEIFSKGFVQSELKRLSSSTDGQAACVIDFKGNRDDHLPHRVCLQQCLSLQRFRWLHMKLLRVRCRSPIDGSSCKLQLIGPDLVHQATEKVKLIQERLKTARSRRNPIPMLGEKYARSPISTLPHSQAGLAMLLMSRVPPRELANVHPHFTSPCQEVHKHPSLILADRKKLLGSQEDMKKRYPYLFESADQ</sequence>
<evidence type="ECO:0000313" key="2">
    <source>
        <dbReference type="Proteomes" id="UP000824120"/>
    </source>
</evidence>
<evidence type="ECO:0000313" key="1">
    <source>
        <dbReference type="EMBL" id="KAG5603776.1"/>
    </source>
</evidence>
<reference evidence="1 2" key="1">
    <citation type="submission" date="2020-09" db="EMBL/GenBank/DDBJ databases">
        <title>De no assembly of potato wild relative species, Solanum commersonii.</title>
        <authorList>
            <person name="Cho K."/>
        </authorList>
    </citation>
    <scope>NUCLEOTIDE SEQUENCE [LARGE SCALE GENOMIC DNA]</scope>
    <source>
        <strain evidence="1">LZ3.2</strain>
        <tissue evidence="1">Leaf</tissue>
    </source>
</reference>
<organism evidence="1 2">
    <name type="scientific">Solanum commersonii</name>
    <name type="common">Commerson's wild potato</name>
    <name type="synonym">Commerson's nightshade</name>
    <dbReference type="NCBI Taxonomy" id="4109"/>
    <lineage>
        <taxon>Eukaryota</taxon>
        <taxon>Viridiplantae</taxon>
        <taxon>Streptophyta</taxon>
        <taxon>Embryophyta</taxon>
        <taxon>Tracheophyta</taxon>
        <taxon>Spermatophyta</taxon>
        <taxon>Magnoliopsida</taxon>
        <taxon>eudicotyledons</taxon>
        <taxon>Gunneridae</taxon>
        <taxon>Pentapetalae</taxon>
        <taxon>asterids</taxon>
        <taxon>lamiids</taxon>
        <taxon>Solanales</taxon>
        <taxon>Solanaceae</taxon>
        <taxon>Solanoideae</taxon>
        <taxon>Solaneae</taxon>
        <taxon>Solanum</taxon>
    </lineage>
</organism>
<keyword evidence="2" id="KW-1185">Reference proteome</keyword>
<dbReference type="OrthoDB" id="1224824at2759"/>
<feature type="non-terminal residue" evidence="1">
    <location>
        <position position="1"/>
    </location>
</feature>
<dbReference type="EMBL" id="JACXVP010000005">
    <property type="protein sequence ID" value="KAG5603776.1"/>
    <property type="molecule type" value="Genomic_DNA"/>
</dbReference>
<comment type="caution">
    <text evidence="1">The sequence shown here is derived from an EMBL/GenBank/DDBJ whole genome shotgun (WGS) entry which is preliminary data.</text>
</comment>